<dbReference type="PANTHER" id="PTHR14226:SF44">
    <property type="entry name" value="TRIACYLGLYCEROL LIPASE 3"/>
    <property type="match status" value="1"/>
</dbReference>
<keyword evidence="2" id="KW-0442">Lipid degradation</keyword>
<sequence length="550" mass="62891">MTNESLPWVQNVVKDPLHFVIVPFLDIIYTGLRLFSEYLIQPWIKTWHRINDNRPEGKLSRQLSNANSYDDWCDKAIELDRLLGNDLWKQQARSKLYDYKLITSRMDHLYNARQADDVNSMTYLLRGGLLRNFGGISDRKMFTRCHIGTKQTIEDYMDEVVTQIEYIESSPGLDPQAKMKFFSDTRQGFGRSALVLNGASAFALYHIGVVKTLNEQGLLPRIISGNAISAMIASLICIHTDDELPQILQPDGINLTAFSRQSDKGHFKRRITRLIKYGYLLDMKVLRKCVRENVGDLTFEEAYNRSNRILNISVSTTRTHEVPQLLNYMTAPNVLIWSAACCSTASSGLFSSCDLLAKDKNGNIVKWNSSDVKWNPWTETSSTESEAPLHELSELFNVNHFIVSQASSYAIPFISPLSQLHNDSIWNKFVYMVASEIRHRLYQLDQVHLLPNIFRGLIELKISGNVNIVPQLSLSDFNILFSNPTHASLAYWILHGERSTWPLVSLIRTRCMIELALDEAIIRLKSMNIEKSPVTSVPMRSIKKRARSMH</sequence>
<evidence type="ECO:0000259" key="5">
    <source>
        <dbReference type="PROSITE" id="PS51635"/>
    </source>
</evidence>
<dbReference type="OrthoDB" id="10049244at2759"/>
<evidence type="ECO:0000256" key="4">
    <source>
        <dbReference type="PROSITE-ProRule" id="PRU01161"/>
    </source>
</evidence>
<reference evidence="6 7" key="1">
    <citation type="submission" date="2016-07" db="EMBL/GenBank/DDBJ databases">
        <title>Pervasive Adenine N6-methylation of Active Genes in Fungi.</title>
        <authorList>
            <consortium name="DOE Joint Genome Institute"/>
            <person name="Mondo S.J."/>
            <person name="Dannebaum R.O."/>
            <person name="Kuo R.C."/>
            <person name="Labutti K."/>
            <person name="Haridas S."/>
            <person name="Kuo A."/>
            <person name="Salamov A."/>
            <person name="Ahrendt S.R."/>
            <person name="Lipzen A."/>
            <person name="Sullivan W."/>
            <person name="Andreopoulos W.B."/>
            <person name="Clum A."/>
            <person name="Lindquist E."/>
            <person name="Daum C."/>
            <person name="Ramamoorthy G.K."/>
            <person name="Gryganskyi A."/>
            <person name="Culley D."/>
            <person name="Magnuson J.K."/>
            <person name="James T.Y."/>
            <person name="O'Malley M.A."/>
            <person name="Stajich J.E."/>
            <person name="Spatafora J.W."/>
            <person name="Visel A."/>
            <person name="Grigoriev I.V."/>
        </authorList>
    </citation>
    <scope>NUCLEOTIDE SEQUENCE [LARGE SCALE GENOMIC DNA]</scope>
    <source>
        <strain evidence="6 7">NRRL 1336</strain>
    </source>
</reference>
<dbReference type="SUPFAM" id="SSF52151">
    <property type="entry name" value="FabD/lysophospholipase-like"/>
    <property type="match status" value="1"/>
</dbReference>
<dbReference type="GO" id="GO:0006641">
    <property type="term" value="P:triglyceride metabolic process"/>
    <property type="evidence" value="ECO:0007669"/>
    <property type="project" value="UniProtKB-ARBA"/>
</dbReference>
<evidence type="ECO:0000256" key="1">
    <source>
        <dbReference type="ARBA" id="ARBA00022801"/>
    </source>
</evidence>
<dbReference type="GO" id="GO:0016042">
    <property type="term" value="P:lipid catabolic process"/>
    <property type="evidence" value="ECO:0007669"/>
    <property type="project" value="UniProtKB-KW"/>
</dbReference>
<dbReference type="STRING" id="90262.A0A1X2IZ74"/>
<dbReference type="Proteomes" id="UP000193560">
    <property type="component" value="Unassembled WGS sequence"/>
</dbReference>
<dbReference type="EMBL" id="MCGE01000002">
    <property type="protein sequence ID" value="ORZ24603.1"/>
    <property type="molecule type" value="Genomic_DNA"/>
</dbReference>
<gene>
    <name evidence="6" type="ORF">BCR42DRAFT_403270</name>
</gene>
<comment type="caution">
    <text evidence="4">Lacks conserved residue(s) required for the propagation of feature annotation.</text>
</comment>
<keyword evidence="3" id="KW-0443">Lipid metabolism</keyword>
<accession>A0A1X2IZ74</accession>
<dbReference type="PANTHER" id="PTHR14226">
    <property type="entry name" value="NEUROPATHY TARGET ESTERASE/SWISS CHEESE D.MELANOGASTER"/>
    <property type="match status" value="1"/>
</dbReference>
<dbReference type="AlphaFoldDB" id="A0A1X2IZ74"/>
<evidence type="ECO:0000256" key="3">
    <source>
        <dbReference type="ARBA" id="ARBA00023098"/>
    </source>
</evidence>
<dbReference type="InterPro" id="IPR021771">
    <property type="entry name" value="Triacylglycerol_lipase_N"/>
</dbReference>
<name>A0A1X2IZ74_9FUNG</name>
<keyword evidence="1" id="KW-0378">Hydrolase</keyword>
<evidence type="ECO:0000313" key="7">
    <source>
        <dbReference type="Proteomes" id="UP000193560"/>
    </source>
</evidence>
<dbReference type="Gene3D" id="3.40.1090.10">
    <property type="entry name" value="Cytosolic phospholipase A2 catalytic domain"/>
    <property type="match status" value="1"/>
</dbReference>
<dbReference type="InterPro" id="IPR016035">
    <property type="entry name" value="Acyl_Trfase/lysoPLipase"/>
</dbReference>
<organism evidence="6 7">
    <name type="scientific">Absidia repens</name>
    <dbReference type="NCBI Taxonomy" id="90262"/>
    <lineage>
        <taxon>Eukaryota</taxon>
        <taxon>Fungi</taxon>
        <taxon>Fungi incertae sedis</taxon>
        <taxon>Mucoromycota</taxon>
        <taxon>Mucoromycotina</taxon>
        <taxon>Mucoromycetes</taxon>
        <taxon>Mucorales</taxon>
        <taxon>Cunninghamellaceae</taxon>
        <taxon>Absidia</taxon>
    </lineage>
</organism>
<comment type="caution">
    <text evidence="6">The sequence shown here is derived from an EMBL/GenBank/DDBJ whole genome shotgun (WGS) entry which is preliminary data.</text>
</comment>
<dbReference type="CDD" id="cd07229">
    <property type="entry name" value="Pat_TGL3_like"/>
    <property type="match status" value="1"/>
</dbReference>
<keyword evidence="7" id="KW-1185">Reference proteome</keyword>
<dbReference type="Pfam" id="PF11815">
    <property type="entry name" value="DUF3336"/>
    <property type="match status" value="1"/>
</dbReference>
<dbReference type="PROSITE" id="PS51635">
    <property type="entry name" value="PNPLA"/>
    <property type="match status" value="1"/>
</dbReference>
<protein>
    <recommendedName>
        <fullName evidence="5">PNPLA domain-containing protein</fullName>
    </recommendedName>
</protein>
<dbReference type="Pfam" id="PF01734">
    <property type="entry name" value="Patatin"/>
    <property type="match status" value="1"/>
</dbReference>
<dbReference type="GO" id="GO:0004806">
    <property type="term" value="F:triacylglycerol lipase activity"/>
    <property type="evidence" value="ECO:0007669"/>
    <property type="project" value="InterPro"/>
</dbReference>
<dbReference type="InterPro" id="IPR050301">
    <property type="entry name" value="NTE"/>
</dbReference>
<evidence type="ECO:0000256" key="2">
    <source>
        <dbReference type="ARBA" id="ARBA00022963"/>
    </source>
</evidence>
<evidence type="ECO:0000313" key="6">
    <source>
        <dbReference type="EMBL" id="ORZ24603.1"/>
    </source>
</evidence>
<proteinExistence type="predicted"/>
<dbReference type="InterPro" id="IPR002641">
    <property type="entry name" value="PNPLA_dom"/>
</dbReference>
<feature type="domain" description="PNPLA" evidence="5">
    <location>
        <begin position="194"/>
        <end position="370"/>
    </location>
</feature>